<evidence type="ECO:0000256" key="1">
    <source>
        <dbReference type="ARBA" id="ARBA00023125"/>
    </source>
</evidence>
<keyword evidence="1" id="KW-0238">DNA-binding</keyword>
<name>A0ABQ0LKB3_MYCCL</name>
<dbReference type="PANTHER" id="PTHR34605:SF3">
    <property type="entry name" value="P CELL-TYPE AGGLUTINATION PROTEIN MAP4-LIKE-RELATED"/>
    <property type="match status" value="1"/>
</dbReference>
<gene>
    <name evidence="3" type="ORF">MCHLO_08202</name>
</gene>
<dbReference type="InterPro" id="IPR013762">
    <property type="entry name" value="Integrase-like_cat_sf"/>
</dbReference>
<dbReference type="Gene3D" id="1.10.150.130">
    <property type="match status" value="1"/>
</dbReference>
<keyword evidence="2" id="KW-0233">DNA recombination</keyword>
<dbReference type="InterPro" id="IPR011010">
    <property type="entry name" value="DNA_brk_join_enz"/>
</dbReference>
<dbReference type="EMBL" id="DF846832">
    <property type="protein sequence ID" value="GAT51024.1"/>
    <property type="molecule type" value="Genomic_DNA"/>
</dbReference>
<dbReference type="SUPFAM" id="SSF56349">
    <property type="entry name" value="DNA breaking-rejoining enzymes"/>
    <property type="match status" value="1"/>
</dbReference>
<accession>A0ABQ0LKB3</accession>
<dbReference type="SUPFAM" id="SSF47823">
    <property type="entry name" value="lambda integrase-like, N-terminal domain"/>
    <property type="match status" value="1"/>
</dbReference>
<keyword evidence="4" id="KW-1185">Reference proteome</keyword>
<evidence type="ECO:0000313" key="4">
    <source>
        <dbReference type="Proteomes" id="UP000815677"/>
    </source>
</evidence>
<proteinExistence type="predicted"/>
<dbReference type="Proteomes" id="UP000815677">
    <property type="component" value="Unassembled WGS sequence"/>
</dbReference>
<dbReference type="Gene3D" id="1.10.443.10">
    <property type="entry name" value="Intergrase catalytic core"/>
    <property type="match status" value="1"/>
</dbReference>
<sequence>MVAIEFGLRLAVERGFTDTHFHIRSDNQGVIGALDSGKSRNSEQNRVLRRIVSLLRTHSLWISTTYVPSAENLADAPSRGFPPSDPTLSYATASVSDQSIDLTFDTSAPSVLLTLMGVAKARPQRKAHPLPASSPSNKLPRIFHTSPDISRRDPVRLSASAKQQLDRAFQHGWQPSTLENYGYAVDRFHRYCDRESIPKQLRLPAHDFVLCAFAASHAGIHAHSTAQNDIAALKAWHIAQGQTWRASPRLHYVLNGVKNLAPDSSQRPPRPPITVDMLSALGDGLDFSSRFDVAVFAAACTAFWGQCRLGEILPESNSAANLRNKPMRSHFRPKGRNRAVLRLPRTKTHTSGDDVVLTRQQHSLDPRKAIQMHLVSIALESSAPLFAYGSNGAWRALTRNAFLNRCNAIWANAGYPRHTGHSFRIGGTTELLLRGVPSRIVKAMGRWKSDAFLRYWRALEDIVPRYA</sequence>
<dbReference type="PANTHER" id="PTHR34605">
    <property type="entry name" value="PHAGE_INTEGRASE DOMAIN-CONTAINING PROTEIN"/>
    <property type="match status" value="1"/>
</dbReference>
<organism evidence="3 4">
    <name type="scientific">Mycena chlorophos</name>
    <name type="common">Agaric fungus</name>
    <name type="synonym">Agaricus chlorophos</name>
    <dbReference type="NCBI Taxonomy" id="658473"/>
    <lineage>
        <taxon>Eukaryota</taxon>
        <taxon>Fungi</taxon>
        <taxon>Dikarya</taxon>
        <taxon>Basidiomycota</taxon>
        <taxon>Agaricomycotina</taxon>
        <taxon>Agaricomycetes</taxon>
        <taxon>Agaricomycetidae</taxon>
        <taxon>Agaricales</taxon>
        <taxon>Marasmiineae</taxon>
        <taxon>Mycenaceae</taxon>
        <taxon>Mycena</taxon>
    </lineage>
</organism>
<protein>
    <submittedName>
        <fullName evidence="3">DNA breaking-rejoining enzyme</fullName>
    </submittedName>
</protein>
<dbReference type="InterPro" id="IPR052925">
    <property type="entry name" value="Phage_Integrase-like_Recomb"/>
</dbReference>
<dbReference type="InterPro" id="IPR010998">
    <property type="entry name" value="Integrase_recombinase_N"/>
</dbReference>
<evidence type="ECO:0000256" key="2">
    <source>
        <dbReference type="ARBA" id="ARBA00023172"/>
    </source>
</evidence>
<evidence type="ECO:0000313" key="3">
    <source>
        <dbReference type="EMBL" id="GAT51024.1"/>
    </source>
</evidence>
<reference evidence="3" key="1">
    <citation type="submission" date="2014-09" db="EMBL/GenBank/DDBJ databases">
        <title>Genome sequence of the luminous mushroom Mycena chlorophos for searching fungal bioluminescence genes.</title>
        <authorList>
            <person name="Tanaka Y."/>
            <person name="Kasuga D."/>
            <person name="Oba Y."/>
            <person name="Hase S."/>
            <person name="Sato K."/>
            <person name="Oba Y."/>
            <person name="Sakakibara Y."/>
        </authorList>
    </citation>
    <scope>NUCLEOTIDE SEQUENCE</scope>
</reference>